<evidence type="ECO:0000256" key="1">
    <source>
        <dbReference type="ARBA" id="ARBA00001931"/>
    </source>
</evidence>
<feature type="domain" description="Pyrrolo-quinoline quinone repeat" evidence="5">
    <location>
        <begin position="505"/>
        <end position="559"/>
    </location>
</feature>
<dbReference type="PANTHER" id="PTHR32303">
    <property type="entry name" value="QUINOPROTEIN ALCOHOL DEHYDROGENASE (CYTOCHROME C)"/>
    <property type="match status" value="1"/>
</dbReference>
<protein>
    <submittedName>
        <fullName evidence="6">PQQ-binding-like beta-propeller repeat protein</fullName>
    </submittedName>
</protein>
<evidence type="ECO:0000313" key="7">
    <source>
        <dbReference type="Proteomes" id="UP001218362"/>
    </source>
</evidence>
<dbReference type="SUPFAM" id="SSF50998">
    <property type="entry name" value="Quinoprotein alcohol dehydrogenase-like"/>
    <property type="match status" value="1"/>
</dbReference>
<dbReference type="Gene3D" id="2.140.10.10">
    <property type="entry name" value="Quinoprotein alcohol dehydrogenase-like superfamily"/>
    <property type="match status" value="1"/>
</dbReference>
<comment type="cofactor">
    <cofactor evidence="1">
        <name>pyrroloquinoline quinone</name>
        <dbReference type="ChEBI" id="CHEBI:58442"/>
    </cofactor>
</comment>
<evidence type="ECO:0000259" key="5">
    <source>
        <dbReference type="Pfam" id="PF01011"/>
    </source>
</evidence>
<comment type="similarity">
    <text evidence="2">Belongs to the bacterial PQQ dehydrogenase family.</text>
</comment>
<dbReference type="InterPro" id="IPR011047">
    <property type="entry name" value="Quinoprotein_ADH-like_sf"/>
</dbReference>
<evidence type="ECO:0000256" key="3">
    <source>
        <dbReference type="ARBA" id="ARBA00023002"/>
    </source>
</evidence>
<feature type="domain" description="Pyrrolo-quinoline quinone repeat" evidence="5">
    <location>
        <begin position="59"/>
        <end position="386"/>
    </location>
</feature>
<keyword evidence="3" id="KW-0560">Oxidoreductase</keyword>
<dbReference type="Proteomes" id="UP001218362">
    <property type="component" value="Chromosome"/>
</dbReference>
<evidence type="ECO:0000256" key="2">
    <source>
        <dbReference type="ARBA" id="ARBA00008156"/>
    </source>
</evidence>
<proteinExistence type="inferred from homology"/>
<evidence type="ECO:0000313" key="6">
    <source>
        <dbReference type="EMBL" id="WEK46169.1"/>
    </source>
</evidence>
<sequence>MRTTGWKLMTGATLACLLAAPAAAQEGGIGLKAEAQPLELHQPSPVDPAALANPPAGDWLSFRRTLDGWGYSPLTQIDTKTVKGLKLAWSRPLADGSYEGTPLVHDGVMYIIEPGDVVEAVDAATGDFIWKYRRDYPEGFRAGPGSSKRNSALFENLLIASSPDGFVYALDIATGRLVWETKVTDWKTQSASTSGGPIIAGDKVISGRNCAAEAGPDACVIVANDARTGKELWRVHTMVKPGEKGDDSWGGVPWTKRTQVGTWMPPTYDPELNLIYYGTSVTAPTPKYLLGGNHKQHLYSTSTLAIDAATGKIAWHYQHLIDHWDFDHTFARLLVDTAVAPDPAAVQWINPKIVPGEKRKVLTGIPGKTGIVYTLDRETGEFLWATPTVRQTVVQSIDGATGNVTDNPAAVFTGPGQTLEICPSFAGGKNWMEGTYSPRTGLMYMPLQNICETVATPKNGGGALGMGITNVAHLPEGETNVGTIRAISVSTGKTAWKFDQRGGIMSLLSTGGGLVFAADAVGRFKALDDTTGQKLWEVNLASPVGGYPISYAADGKQYVAVGTGLSPEAFSLAGMTPEYKVAMANVLYVFTLPDQ</sequence>
<name>A0AAJ5X5A1_9SPHN</name>
<gene>
    <name evidence="6" type="ORF">P0Y56_14285</name>
</gene>
<keyword evidence="4" id="KW-0732">Signal</keyword>
<feature type="signal peptide" evidence="4">
    <location>
        <begin position="1"/>
        <end position="24"/>
    </location>
</feature>
<dbReference type="SMART" id="SM00564">
    <property type="entry name" value="PQQ"/>
    <property type="match status" value="6"/>
</dbReference>
<accession>A0AAJ5X5A1</accession>
<dbReference type="EMBL" id="CP119316">
    <property type="protein sequence ID" value="WEK46169.1"/>
    <property type="molecule type" value="Genomic_DNA"/>
</dbReference>
<dbReference type="AlphaFoldDB" id="A0AAJ5X5A1"/>
<feature type="chain" id="PRO_5042526830" evidence="4">
    <location>
        <begin position="25"/>
        <end position="595"/>
    </location>
</feature>
<dbReference type="Pfam" id="PF01011">
    <property type="entry name" value="PQQ"/>
    <property type="match status" value="2"/>
</dbReference>
<organism evidence="6 7">
    <name type="scientific">Candidatus Andeanibacterium colombiense</name>
    <dbReference type="NCBI Taxonomy" id="3121345"/>
    <lineage>
        <taxon>Bacteria</taxon>
        <taxon>Pseudomonadati</taxon>
        <taxon>Pseudomonadota</taxon>
        <taxon>Alphaproteobacteria</taxon>
        <taxon>Sphingomonadales</taxon>
        <taxon>Sphingomonadaceae</taxon>
        <taxon>Candidatus Andeanibacterium</taxon>
    </lineage>
</organism>
<reference evidence="6" key="1">
    <citation type="submission" date="2023-03" db="EMBL/GenBank/DDBJ databases">
        <title>Andean soil-derived lignocellulolytic bacterial consortium as a source of novel taxa and putative plastic-active enzymes.</title>
        <authorList>
            <person name="Diaz-Garcia L."/>
            <person name="Chuvochina M."/>
            <person name="Feuerriegel G."/>
            <person name="Bunk B."/>
            <person name="Sproer C."/>
            <person name="Streit W.R."/>
            <person name="Rodriguez L.M."/>
            <person name="Overmann J."/>
            <person name="Jimenez D.J."/>
        </authorList>
    </citation>
    <scope>NUCLEOTIDE SEQUENCE</scope>
    <source>
        <strain evidence="6">MAG 26</strain>
    </source>
</reference>
<dbReference type="KEGG" id="acob:P0Y56_14285"/>
<dbReference type="InterPro" id="IPR002372">
    <property type="entry name" value="PQQ_rpt_dom"/>
</dbReference>
<evidence type="ECO:0000256" key="4">
    <source>
        <dbReference type="SAM" id="SignalP"/>
    </source>
</evidence>
<dbReference type="InterPro" id="IPR018391">
    <property type="entry name" value="PQQ_b-propeller_rpt"/>
</dbReference>
<dbReference type="GO" id="GO:0016491">
    <property type="term" value="F:oxidoreductase activity"/>
    <property type="evidence" value="ECO:0007669"/>
    <property type="project" value="UniProtKB-KW"/>
</dbReference>